<dbReference type="Proteomes" id="UP001275084">
    <property type="component" value="Unassembled WGS sequence"/>
</dbReference>
<comment type="caution">
    <text evidence="3">The sequence shown here is derived from an EMBL/GenBank/DDBJ whole genome shotgun (WGS) entry which is preliminary data.</text>
</comment>
<feature type="compositionally biased region" description="Basic and acidic residues" evidence="1">
    <location>
        <begin position="90"/>
        <end position="100"/>
    </location>
</feature>
<feature type="compositionally biased region" description="Basic residues" evidence="1">
    <location>
        <begin position="151"/>
        <end position="161"/>
    </location>
</feature>
<reference evidence="3" key="1">
    <citation type="journal article" date="2023" name="Mol. Phylogenet. Evol.">
        <title>Genome-scale phylogeny and comparative genomics of the fungal order Sordariales.</title>
        <authorList>
            <person name="Hensen N."/>
            <person name="Bonometti L."/>
            <person name="Westerberg I."/>
            <person name="Brannstrom I.O."/>
            <person name="Guillou S."/>
            <person name="Cros-Aarteil S."/>
            <person name="Calhoun S."/>
            <person name="Haridas S."/>
            <person name="Kuo A."/>
            <person name="Mondo S."/>
            <person name="Pangilinan J."/>
            <person name="Riley R."/>
            <person name="LaButti K."/>
            <person name="Andreopoulos B."/>
            <person name="Lipzen A."/>
            <person name="Chen C."/>
            <person name="Yan M."/>
            <person name="Daum C."/>
            <person name="Ng V."/>
            <person name="Clum A."/>
            <person name="Steindorff A."/>
            <person name="Ohm R.A."/>
            <person name="Martin F."/>
            <person name="Silar P."/>
            <person name="Natvig D.O."/>
            <person name="Lalanne C."/>
            <person name="Gautier V."/>
            <person name="Ament-Velasquez S.L."/>
            <person name="Kruys A."/>
            <person name="Hutchinson M.I."/>
            <person name="Powell A.J."/>
            <person name="Barry K."/>
            <person name="Miller A.N."/>
            <person name="Grigoriev I.V."/>
            <person name="Debuchy R."/>
            <person name="Gladieux P."/>
            <person name="Hiltunen Thoren M."/>
            <person name="Johannesson H."/>
        </authorList>
    </citation>
    <scope>NUCLEOTIDE SEQUENCE</scope>
    <source>
        <strain evidence="3">CBS 955.72</strain>
    </source>
</reference>
<feature type="transmembrane region" description="Helical" evidence="2">
    <location>
        <begin position="54"/>
        <end position="73"/>
    </location>
</feature>
<name>A0AAJ0HDV6_9PEZI</name>
<evidence type="ECO:0000256" key="1">
    <source>
        <dbReference type="SAM" id="MobiDB-lite"/>
    </source>
</evidence>
<organism evidence="3 4">
    <name type="scientific">Lasiosphaeria hispida</name>
    <dbReference type="NCBI Taxonomy" id="260671"/>
    <lineage>
        <taxon>Eukaryota</taxon>
        <taxon>Fungi</taxon>
        <taxon>Dikarya</taxon>
        <taxon>Ascomycota</taxon>
        <taxon>Pezizomycotina</taxon>
        <taxon>Sordariomycetes</taxon>
        <taxon>Sordariomycetidae</taxon>
        <taxon>Sordariales</taxon>
        <taxon>Lasiosphaeriaceae</taxon>
        <taxon>Lasiosphaeria</taxon>
    </lineage>
</organism>
<feature type="compositionally biased region" description="Basic residues" evidence="1">
    <location>
        <begin position="101"/>
        <end position="127"/>
    </location>
</feature>
<sequence>MAPTPTITIPVLRGLVARQDVTVTVAPTVPTTTVTVVPDSTNTYNTTTSLGPGAIAGIVIGVVVGLLLLYWLFRSCNKPARAPDSNRQGWYDDGRGDAHAHAHGHRHHHNHHGSRSRSRSHHHRHRSVTPVVLEEKPRRPSATYVVDGRRSRSQRRSRSRSASRGYYVS</sequence>
<evidence type="ECO:0008006" key="5">
    <source>
        <dbReference type="Google" id="ProtNLM"/>
    </source>
</evidence>
<keyword evidence="2" id="KW-0472">Membrane</keyword>
<evidence type="ECO:0000313" key="4">
    <source>
        <dbReference type="Proteomes" id="UP001275084"/>
    </source>
</evidence>
<evidence type="ECO:0000313" key="3">
    <source>
        <dbReference type="EMBL" id="KAK3349023.1"/>
    </source>
</evidence>
<dbReference type="EMBL" id="JAUIQD010000005">
    <property type="protein sequence ID" value="KAK3349023.1"/>
    <property type="molecule type" value="Genomic_DNA"/>
</dbReference>
<feature type="region of interest" description="Disordered" evidence="1">
    <location>
        <begin position="82"/>
        <end position="169"/>
    </location>
</feature>
<dbReference type="AlphaFoldDB" id="A0AAJ0HDV6"/>
<gene>
    <name evidence="3" type="ORF">B0T25DRAFT_582050</name>
</gene>
<keyword evidence="4" id="KW-1185">Reference proteome</keyword>
<protein>
    <recommendedName>
        <fullName evidence="5">Mid2 domain-containing protein</fullName>
    </recommendedName>
</protein>
<proteinExistence type="predicted"/>
<accession>A0AAJ0HDV6</accession>
<keyword evidence="2" id="KW-0812">Transmembrane</keyword>
<evidence type="ECO:0000256" key="2">
    <source>
        <dbReference type="SAM" id="Phobius"/>
    </source>
</evidence>
<reference evidence="3" key="2">
    <citation type="submission" date="2023-06" db="EMBL/GenBank/DDBJ databases">
        <authorList>
            <consortium name="Lawrence Berkeley National Laboratory"/>
            <person name="Haridas S."/>
            <person name="Hensen N."/>
            <person name="Bonometti L."/>
            <person name="Westerberg I."/>
            <person name="Brannstrom I.O."/>
            <person name="Guillou S."/>
            <person name="Cros-Aarteil S."/>
            <person name="Calhoun S."/>
            <person name="Kuo A."/>
            <person name="Mondo S."/>
            <person name="Pangilinan J."/>
            <person name="Riley R."/>
            <person name="Labutti K."/>
            <person name="Andreopoulos B."/>
            <person name="Lipzen A."/>
            <person name="Chen C."/>
            <person name="Yanf M."/>
            <person name="Daum C."/>
            <person name="Ng V."/>
            <person name="Clum A."/>
            <person name="Steindorff A."/>
            <person name="Ohm R."/>
            <person name="Martin F."/>
            <person name="Silar P."/>
            <person name="Natvig D."/>
            <person name="Lalanne C."/>
            <person name="Gautier V."/>
            <person name="Ament-Velasquez S.L."/>
            <person name="Kruys A."/>
            <person name="Hutchinson M.I."/>
            <person name="Powell A.J."/>
            <person name="Barry K."/>
            <person name="Miller A.N."/>
            <person name="Grigoriev I.V."/>
            <person name="Debuchy R."/>
            <person name="Gladieux P."/>
            <person name="Thoren M.H."/>
            <person name="Johannesson H."/>
        </authorList>
    </citation>
    <scope>NUCLEOTIDE SEQUENCE</scope>
    <source>
        <strain evidence="3">CBS 955.72</strain>
    </source>
</reference>
<keyword evidence="2" id="KW-1133">Transmembrane helix</keyword>